<feature type="domain" description="SAF" evidence="1">
    <location>
        <begin position="47"/>
        <end position="115"/>
    </location>
</feature>
<evidence type="ECO:0000313" key="3">
    <source>
        <dbReference type="Proteomes" id="UP000633219"/>
    </source>
</evidence>
<sequence>MKPARLIILSVALVAAGAAAFLAMKLTGKQTVVQLQAETVVHKEPVIKVLVAAANLPVGSRLTEDAMHWAGWPEGSLVEGFITEQNRPDALTELKNAIVRMPVFEGEPLRAEKIADPGNAIMSSILPSGKRAVGTEISVSTSAGGFILPNDRVDVIMVRKEEGGSGYTTETILTNIRVLAIDQEIQEKEEGAKSVVGTTATLELNPDQARVITVAQQMAERLTLALRSVADAQEPDSLVAKHLLSGDSGTPTIQVIKSGVIQQLNDTASKADENN</sequence>
<name>A0A936YQK8_9HYPH</name>
<accession>A0A936YQK8</accession>
<organism evidence="2 3">
    <name type="scientific">Rhizobium setariae</name>
    <dbReference type="NCBI Taxonomy" id="2801340"/>
    <lineage>
        <taxon>Bacteria</taxon>
        <taxon>Pseudomonadati</taxon>
        <taxon>Pseudomonadota</taxon>
        <taxon>Alphaproteobacteria</taxon>
        <taxon>Hyphomicrobiales</taxon>
        <taxon>Rhizobiaceae</taxon>
        <taxon>Rhizobium/Agrobacterium group</taxon>
        <taxon>Rhizobium</taxon>
    </lineage>
</organism>
<dbReference type="Pfam" id="PF16976">
    <property type="entry name" value="RcpC"/>
    <property type="match status" value="1"/>
</dbReference>
<dbReference type="AlphaFoldDB" id="A0A936YQK8"/>
<dbReference type="Pfam" id="PF08666">
    <property type="entry name" value="SAF"/>
    <property type="match status" value="1"/>
</dbReference>
<dbReference type="InterPro" id="IPR031571">
    <property type="entry name" value="RcpC_dom"/>
</dbReference>
<dbReference type="CDD" id="cd11614">
    <property type="entry name" value="SAF_CpaB_FlgA_like"/>
    <property type="match status" value="1"/>
</dbReference>
<dbReference type="InterPro" id="IPR017592">
    <property type="entry name" value="Pilus_assmbl_Flp-typ_CpaB"/>
</dbReference>
<keyword evidence="3" id="KW-1185">Reference proteome</keyword>
<dbReference type="Proteomes" id="UP000633219">
    <property type="component" value="Unassembled WGS sequence"/>
</dbReference>
<gene>
    <name evidence="2" type="primary">cpaB</name>
    <name evidence="2" type="ORF">JJB09_11810</name>
</gene>
<reference evidence="2" key="1">
    <citation type="submission" date="2021-01" db="EMBL/GenBank/DDBJ databases">
        <title>Rhizobium sp. strain KVB221 16S ribosomal RNA gene Genome sequencing and assembly.</title>
        <authorList>
            <person name="Kang M."/>
        </authorList>
    </citation>
    <scope>NUCLEOTIDE SEQUENCE</scope>
    <source>
        <strain evidence="2">KVB221</strain>
    </source>
</reference>
<dbReference type="NCBIfam" id="TIGR03177">
    <property type="entry name" value="pilus_cpaB"/>
    <property type="match status" value="1"/>
</dbReference>
<evidence type="ECO:0000259" key="1">
    <source>
        <dbReference type="SMART" id="SM00858"/>
    </source>
</evidence>
<dbReference type="InterPro" id="IPR013974">
    <property type="entry name" value="SAF"/>
</dbReference>
<dbReference type="EMBL" id="JAEQNC010000005">
    <property type="protein sequence ID" value="MBL0372716.1"/>
    <property type="molecule type" value="Genomic_DNA"/>
</dbReference>
<dbReference type="RefSeq" id="WP_201657877.1">
    <property type="nucleotide sequence ID" value="NZ_JAEQNC010000005.1"/>
</dbReference>
<dbReference type="SMART" id="SM00858">
    <property type="entry name" value="SAF"/>
    <property type="match status" value="1"/>
</dbReference>
<protein>
    <submittedName>
        <fullName evidence="2">Flp pilus assembly protein CpaB</fullName>
    </submittedName>
</protein>
<proteinExistence type="predicted"/>
<evidence type="ECO:0000313" key="2">
    <source>
        <dbReference type="EMBL" id="MBL0372716.1"/>
    </source>
</evidence>
<comment type="caution">
    <text evidence="2">The sequence shown here is derived from an EMBL/GenBank/DDBJ whole genome shotgun (WGS) entry which is preliminary data.</text>
</comment>